<dbReference type="Gene3D" id="3.30.70.1880">
    <property type="entry name" value="Protein of unknown function DUF881"/>
    <property type="match status" value="1"/>
</dbReference>
<accession>A0ABU6NXR5</accession>
<sequence>MNGKYAILAFVFLVLGFLISFSYQLTKERKPNNTIAEEQWNKEYETRSLLIKQEESNAKLQKELKQKQEKVREFEKELKDQKQVYFNLVEDVEKYRMFVGEVGVSGSGIEITLEDSSYIPDGENVNNYIVHESHISKVVNELFISGANAVAINGQRLLNDSYFYCNGPVITIDGNQYPAPFVITAIGDPTVLIPALNIAGGVTDQLAFDNVVVTVEKKDEVKMEPVLQDKNASS</sequence>
<dbReference type="PANTHER" id="PTHR37313:SF2">
    <property type="entry name" value="UPF0749 PROTEIN YLXX"/>
    <property type="match status" value="1"/>
</dbReference>
<proteinExistence type="inferred from homology"/>
<organism evidence="3 4">
    <name type="scientific">Metabacillus fastidiosus</name>
    <dbReference type="NCBI Taxonomy" id="1458"/>
    <lineage>
        <taxon>Bacteria</taxon>
        <taxon>Bacillati</taxon>
        <taxon>Bacillota</taxon>
        <taxon>Bacilli</taxon>
        <taxon>Bacillales</taxon>
        <taxon>Bacillaceae</taxon>
        <taxon>Metabacillus</taxon>
    </lineage>
</organism>
<name>A0ABU6NXR5_9BACI</name>
<gene>
    <name evidence="3" type="ORF">P9271_10095</name>
</gene>
<dbReference type="Proteomes" id="UP001342826">
    <property type="component" value="Unassembled WGS sequence"/>
</dbReference>
<evidence type="ECO:0000256" key="2">
    <source>
        <dbReference type="SAM" id="Coils"/>
    </source>
</evidence>
<protein>
    <submittedName>
        <fullName evidence="3">DUF881 domain-containing protein</fullName>
    </submittedName>
</protein>
<keyword evidence="2" id="KW-0175">Coiled coil</keyword>
<dbReference type="InterPro" id="IPR010273">
    <property type="entry name" value="DUF881"/>
</dbReference>
<dbReference type="PANTHER" id="PTHR37313">
    <property type="entry name" value="UPF0749 PROTEIN RV1825"/>
    <property type="match status" value="1"/>
</dbReference>
<dbReference type="GeneID" id="301142158"/>
<dbReference type="EMBL" id="JARTFS010000006">
    <property type="protein sequence ID" value="MED4401665.1"/>
    <property type="molecule type" value="Genomic_DNA"/>
</dbReference>
<dbReference type="RefSeq" id="WP_066232482.1">
    <property type="nucleotide sequence ID" value="NZ_JARSOS010000007.1"/>
</dbReference>
<comment type="similarity">
    <text evidence="1">Belongs to the UPF0749 family.</text>
</comment>
<keyword evidence="4" id="KW-1185">Reference proteome</keyword>
<reference evidence="3 4" key="1">
    <citation type="submission" date="2023-03" db="EMBL/GenBank/DDBJ databases">
        <title>Bacillus Genome Sequencing.</title>
        <authorList>
            <person name="Dunlap C."/>
        </authorList>
    </citation>
    <scope>NUCLEOTIDE SEQUENCE [LARGE SCALE GENOMIC DNA]</scope>
    <source>
        <strain evidence="3 4">NRS-1717</strain>
    </source>
</reference>
<evidence type="ECO:0000256" key="1">
    <source>
        <dbReference type="ARBA" id="ARBA00009108"/>
    </source>
</evidence>
<evidence type="ECO:0000313" key="4">
    <source>
        <dbReference type="Proteomes" id="UP001342826"/>
    </source>
</evidence>
<feature type="coiled-coil region" evidence="2">
    <location>
        <begin position="50"/>
        <end position="84"/>
    </location>
</feature>
<comment type="caution">
    <text evidence="3">The sequence shown here is derived from an EMBL/GenBank/DDBJ whole genome shotgun (WGS) entry which is preliminary data.</text>
</comment>
<evidence type="ECO:0000313" key="3">
    <source>
        <dbReference type="EMBL" id="MED4401665.1"/>
    </source>
</evidence>
<dbReference type="Pfam" id="PF05949">
    <property type="entry name" value="DUF881"/>
    <property type="match status" value="1"/>
</dbReference>